<name>A0A484M5F6_9ASTE</name>
<evidence type="ECO:0000313" key="1">
    <source>
        <dbReference type="EMBL" id="VFQ83993.1"/>
    </source>
</evidence>
<evidence type="ECO:0000313" key="2">
    <source>
        <dbReference type="Proteomes" id="UP000595140"/>
    </source>
</evidence>
<dbReference type="Proteomes" id="UP000595140">
    <property type="component" value="Unassembled WGS sequence"/>
</dbReference>
<organism evidence="1 2">
    <name type="scientific">Cuscuta campestris</name>
    <dbReference type="NCBI Taxonomy" id="132261"/>
    <lineage>
        <taxon>Eukaryota</taxon>
        <taxon>Viridiplantae</taxon>
        <taxon>Streptophyta</taxon>
        <taxon>Embryophyta</taxon>
        <taxon>Tracheophyta</taxon>
        <taxon>Spermatophyta</taxon>
        <taxon>Magnoliopsida</taxon>
        <taxon>eudicotyledons</taxon>
        <taxon>Gunneridae</taxon>
        <taxon>Pentapetalae</taxon>
        <taxon>asterids</taxon>
        <taxon>lamiids</taxon>
        <taxon>Solanales</taxon>
        <taxon>Convolvulaceae</taxon>
        <taxon>Cuscuteae</taxon>
        <taxon>Cuscuta</taxon>
        <taxon>Cuscuta subgen. Grammica</taxon>
        <taxon>Cuscuta sect. Cleistogrammica</taxon>
    </lineage>
</organism>
<sequence>MRCNGPFGPPINRRWDCGCIGVPKGWFSARGALQLSVVIYFGTGVRASEFVVGHVGKLVELELVRLVVHLVEVVDVANVGLEDVEPLVLLVEVGRQCVVAPPPLVHLPQALLALQLPLVVFKAFSYSNKLS</sequence>
<protein>
    <submittedName>
        <fullName evidence="1">Uncharacterized protein</fullName>
    </submittedName>
</protein>
<reference evidence="1 2" key="1">
    <citation type="submission" date="2018-04" db="EMBL/GenBank/DDBJ databases">
        <authorList>
            <person name="Vogel A."/>
        </authorList>
    </citation>
    <scope>NUCLEOTIDE SEQUENCE [LARGE SCALE GENOMIC DNA]</scope>
</reference>
<gene>
    <name evidence="1" type="ORF">CCAM_LOCUS25769</name>
</gene>
<dbReference type="EMBL" id="OOIL02002664">
    <property type="protein sequence ID" value="VFQ83993.1"/>
    <property type="molecule type" value="Genomic_DNA"/>
</dbReference>
<dbReference type="AlphaFoldDB" id="A0A484M5F6"/>
<accession>A0A484M5F6</accession>
<proteinExistence type="predicted"/>
<keyword evidence="2" id="KW-1185">Reference proteome</keyword>